<evidence type="ECO:0000256" key="1">
    <source>
        <dbReference type="PIRSR" id="PIRSR640198-1"/>
    </source>
</evidence>
<dbReference type="InterPro" id="IPR003812">
    <property type="entry name" value="Fido"/>
</dbReference>
<feature type="domain" description="Fido" evidence="3">
    <location>
        <begin position="156"/>
        <end position="343"/>
    </location>
</feature>
<dbReference type="PROSITE" id="PS51459">
    <property type="entry name" value="FIDO"/>
    <property type="match status" value="1"/>
</dbReference>
<reference evidence="4 5" key="1">
    <citation type="submission" date="2018-10" db="EMBL/GenBank/DDBJ databases">
        <title>Isolation from cow dung.</title>
        <authorList>
            <person name="Ling L."/>
        </authorList>
    </citation>
    <scope>NUCLEOTIDE SEQUENCE [LARGE SCALE GENOMIC DNA]</scope>
    <source>
        <strain evidence="4 5">NEAU-LL90</strain>
    </source>
</reference>
<dbReference type="OrthoDB" id="9813719at2"/>
<dbReference type="Proteomes" id="UP000279275">
    <property type="component" value="Unassembled WGS sequence"/>
</dbReference>
<dbReference type="Gene3D" id="1.10.3290.10">
    <property type="entry name" value="Fido-like domain"/>
    <property type="match status" value="1"/>
</dbReference>
<dbReference type="PANTHER" id="PTHR13504">
    <property type="entry name" value="FIDO DOMAIN-CONTAINING PROTEIN DDB_G0283145"/>
    <property type="match status" value="1"/>
</dbReference>
<dbReference type="Pfam" id="PF02661">
    <property type="entry name" value="Fic"/>
    <property type="match status" value="1"/>
</dbReference>
<dbReference type="InterPro" id="IPR040198">
    <property type="entry name" value="Fido_containing"/>
</dbReference>
<evidence type="ECO:0000313" key="4">
    <source>
        <dbReference type="EMBL" id="RMI30930.1"/>
    </source>
</evidence>
<feature type="binding site" evidence="2">
    <location>
        <begin position="273"/>
        <end position="280"/>
    </location>
    <ligand>
        <name>ATP</name>
        <dbReference type="ChEBI" id="CHEBI:30616"/>
    </ligand>
</feature>
<dbReference type="PANTHER" id="PTHR13504:SF38">
    <property type="entry name" value="FIDO DOMAIN-CONTAINING PROTEIN"/>
    <property type="match status" value="1"/>
</dbReference>
<evidence type="ECO:0000313" key="5">
    <source>
        <dbReference type="Proteomes" id="UP000279275"/>
    </source>
</evidence>
<dbReference type="RefSeq" id="WP_122189593.1">
    <property type="nucleotide sequence ID" value="NZ_RFFH01000008.1"/>
</dbReference>
<feature type="active site" evidence="1">
    <location>
        <position position="269"/>
    </location>
</feature>
<comment type="caution">
    <text evidence="4">The sequence shown here is derived from an EMBL/GenBank/DDBJ whole genome shotgun (WGS) entry which is preliminary data.</text>
</comment>
<organism evidence="4 5">
    <name type="scientific">Nocardia stercoris</name>
    <dbReference type="NCBI Taxonomy" id="2483361"/>
    <lineage>
        <taxon>Bacteria</taxon>
        <taxon>Bacillati</taxon>
        <taxon>Actinomycetota</taxon>
        <taxon>Actinomycetes</taxon>
        <taxon>Mycobacteriales</taxon>
        <taxon>Nocardiaceae</taxon>
        <taxon>Nocardia</taxon>
    </lineage>
</organism>
<dbReference type="EMBL" id="RFFH01000008">
    <property type="protein sequence ID" value="RMI30930.1"/>
    <property type="molecule type" value="Genomic_DNA"/>
</dbReference>
<dbReference type="InterPro" id="IPR036597">
    <property type="entry name" value="Fido-like_dom_sf"/>
</dbReference>
<protein>
    <submittedName>
        <fullName evidence="4">Fic family protein</fullName>
    </submittedName>
</protein>
<evidence type="ECO:0000256" key="2">
    <source>
        <dbReference type="PIRSR" id="PIRSR640198-2"/>
    </source>
</evidence>
<name>A0A3M2L2I0_9NOCA</name>
<dbReference type="GO" id="GO:0005524">
    <property type="term" value="F:ATP binding"/>
    <property type="evidence" value="ECO:0007669"/>
    <property type="project" value="UniProtKB-KW"/>
</dbReference>
<evidence type="ECO:0000259" key="3">
    <source>
        <dbReference type="PROSITE" id="PS51459"/>
    </source>
</evidence>
<keyword evidence="2" id="KW-0547">Nucleotide-binding</keyword>
<gene>
    <name evidence="4" type="ORF">EBN03_20085</name>
</gene>
<proteinExistence type="predicted"/>
<dbReference type="SUPFAM" id="SSF140931">
    <property type="entry name" value="Fic-like"/>
    <property type="match status" value="1"/>
</dbReference>
<dbReference type="AlphaFoldDB" id="A0A3M2L2I0"/>
<keyword evidence="2" id="KW-0067">ATP-binding</keyword>
<keyword evidence="5" id="KW-1185">Reference proteome</keyword>
<accession>A0A3M2L2I0</accession>
<sequence length="380" mass="41264">MSWGVDAFEPAVAVPRLLERIGERLGTAGHEASEALSEHTSAAAVGLRRSVGDKVGIEAAAGSSPHVPELRDTAPQVGNHTAATDLATLIEQRSAQLGLDTPARRALEAGLFIDRPLLEFGVVSGHPNPELLFGQAEWAGYLDARAFAREYGEGELNPDFIAELHRRAAGFAKPEIAGKFRSGSMIGVLPEELGDAEIAAIEANPLLRYVPGGTDQFPRGGIEYGAHATGSVEEELRSLSKWYNDQRAGPGYDPYRLAAELEQRLVAVHPFPDYNGRVSRLLMNWSLERDGLSPGLLEHYHDLTSTPTDWADVVRRGSATYDTIANRIARGADVDPVAAFRLEGAVERYRMIERILPPLVSGGQQRIGAYRSIMATLRGW</sequence>